<feature type="compositionally biased region" description="Basic and acidic residues" evidence="1">
    <location>
        <begin position="131"/>
        <end position="147"/>
    </location>
</feature>
<protein>
    <submittedName>
        <fullName evidence="2">Uncharacterized protein</fullName>
    </submittedName>
</protein>
<name>A0A8H2Y1Q1_9AGAM</name>
<feature type="compositionally biased region" description="Basic and acidic residues" evidence="1">
    <location>
        <begin position="725"/>
        <end position="738"/>
    </location>
</feature>
<comment type="caution">
    <text evidence="2">The sequence shown here is derived from an EMBL/GenBank/DDBJ whole genome shotgun (WGS) entry which is preliminary data.</text>
</comment>
<evidence type="ECO:0000256" key="1">
    <source>
        <dbReference type="SAM" id="MobiDB-lite"/>
    </source>
</evidence>
<dbReference type="AlphaFoldDB" id="A0A8H2Y1Q1"/>
<sequence length="897" mass="100960">MNEQLAQSKFFTLQRTGNTVARSGIPGAPSLPATQSHIVPPSRFVYSIERDLYEVDNEGPSIGNFTTDNDFFVLESATRRNYRIRKLISHETPQRPPPPPLMDRNDAQGLPKKTLSGFRRNRGKKRRKGRPTNEVKRPRPLPEDLPRPARVYRQFPKKSSSHAPFPKISARTPQKRSIAAPPRQPHHSRISAVQPSPVRFKRARKIAFDPPHVHIATPTPPPDSRSARQALDVVAQGIFRLDPALARYSLRSTPLFLARNLRDGWSGKVRSWDEAAIQVARPNNPDPQISLQRLEDWITKATRQVSRYPAATITRPSLPRTFHLKLRRFELGAAMRYSKMPDSAKLAANLYIHNDPGNEPPLVFDLGVSTIEFPQSDAGLLEIPLRIPSSEFHTKNAARPNTLIPFFVHAPNDEIQVSLRALSLPRGTAYVGVLLYEFTDIGATAGETVTWGDAASRLYARIDLVGPNAGASGFATASQRTEVVWLRSRINPDNEFRDESVLISGFQAPAYIHFDIEWGVDSAARLQYARVSNIRPLHPKPPPQDFKLKYRLTVQGEHHVFEQILPPWACAVCGICAPFPTKHVLRAHLERAHPQVQTTISEEKRDGTTNRRVIEIKMVLPPVSVEIVSDDDEAPDIPQVVAPSTRINDMLSSRAEFKRGQALPEVPPGPENEGLLYPDSNTPDPVPPPEPRLEPPVDQPTRPLSVSDAPPVKHERNHSPRARTPHIELEPIARHESQTPEPAVDSPTRNAEPRTGVLPSYSSRVNNRGRIYDVLRELPTKNFGILAEQVLAAEEELFAQEATWASRAGVEVETESGRLMCALWARWMVTNRNKFIKNPFECISKFLESDYVRIIADHVGHEELLSFLLLMVTRRFIVTKQAAALMKKFRRFVEQRD</sequence>
<proteinExistence type="predicted"/>
<organism evidence="2 3">
    <name type="scientific">Rhizoctonia solani</name>
    <dbReference type="NCBI Taxonomy" id="456999"/>
    <lineage>
        <taxon>Eukaryota</taxon>
        <taxon>Fungi</taxon>
        <taxon>Dikarya</taxon>
        <taxon>Basidiomycota</taxon>
        <taxon>Agaricomycotina</taxon>
        <taxon>Agaricomycetes</taxon>
        <taxon>Cantharellales</taxon>
        <taxon>Ceratobasidiaceae</taxon>
        <taxon>Rhizoctonia</taxon>
    </lineage>
</organism>
<gene>
    <name evidence="2" type="ORF">RDB_LOCUS71427</name>
</gene>
<dbReference type="EMBL" id="CAJMWT010002252">
    <property type="protein sequence ID" value="CAE6437372.1"/>
    <property type="molecule type" value="Genomic_DNA"/>
</dbReference>
<feature type="region of interest" description="Disordered" evidence="1">
    <location>
        <begin position="88"/>
        <end position="191"/>
    </location>
</feature>
<reference evidence="2" key="1">
    <citation type="submission" date="2021-01" db="EMBL/GenBank/DDBJ databases">
        <authorList>
            <person name="Kaushik A."/>
        </authorList>
    </citation>
    <scope>NUCLEOTIDE SEQUENCE</scope>
    <source>
        <strain evidence="2">AG2-2IIIB</strain>
    </source>
</reference>
<evidence type="ECO:0000313" key="3">
    <source>
        <dbReference type="Proteomes" id="UP000663843"/>
    </source>
</evidence>
<evidence type="ECO:0000313" key="2">
    <source>
        <dbReference type="EMBL" id="CAE6437372.1"/>
    </source>
</evidence>
<accession>A0A8H2Y1Q1</accession>
<dbReference type="Proteomes" id="UP000663843">
    <property type="component" value="Unassembled WGS sequence"/>
</dbReference>
<feature type="region of interest" description="Disordered" evidence="1">
    <location>
        <begin position="659"/>
        <end position="762"/>
    </location>
</feature>
<feature type="compositionally biased region" description="Basic residues" evidence="1">
    <location>
        <begin position="119"/>
        <end position="130"/>
    </location>
</feature>